<evidence type="ECO:0000313" key="11">
    <source>
        <dbReference type="Proteomes" id="UP001630127"/>
    </source>
</evidence>
<gene>
    <name evidence="10" type="ORF">ACH5RR_037526</name>
</gene>
<keyword evidence="11" id="KW-1185">Reference proteome</keyword>
<dbReference type="PANTHER" id="PTHR32285:SF58">
    <property type="entry name" value="PROTEIN TRICHOME BIREFRINGENCE-LIKE 41"/>
    <property type="match status" value="1"/>
</dbReference>
<evidence type="ECO:0000259" key="9">
    <source>
        <dbReference type="Pfam" id="PF14416"/>
    </source>
</evidence>
<evidence type="ECO:0000256" key="4">
    <source>
        <dbReference type="ARBA" id="ARBA00022968"/>
    </source>
</evidence>
<dbReference type="Pfam" id="PF14416">
    <property type="entry name" value="PMR5N"/>
    <property type="match status" value="1"/>
</dbReference>
<evidence type="ECO:0000256" key="7">
    <source>
        <dbReference type="SAM" id="SignalP"/>
    </source>
</evidence>
<evidence type="ECO:0008006" key="12">
    <source>
        <dbReference type="Google" id="ProtNLM"/>
    </source>
</evidence>
<feature type="chain" id="PRO_5044816475" description="Trichome birefringence-like N-terminal domain-containing protein" evidence="7">
    <location>
        <begin position="23"/>
        <end position="351"/>
    </location>
</feature>
<dbReference type="EMBL" id="JBJUIK010000015">
    <property type="protein sequence ID" value="KAL3503077.1"/>
    <property type="molecule type" value="Genomic_DNA"/>
</dbReference>
<name>A0ABD2Y9I9_9GENT</name>
<protein>
    <recommendedName>
        <fullName evidence="12">Trichome birefringence-like N-terminal domain-containing protein</fullName>
    </recommendedName>
</protein>
<sequence>MWVHLIVTFSIISLLYLSHVFRDNEDENYCNLFQGSWVFDASYPMYNSTICPFIEKEFNCLKNGRSDHLYLKYRWQPQGCQLPGFDGRDFLQKYKGKSILFAGDSLTRDQYMSLACLLYTSVPGTNYNMTRVGLVSTLKFLDYGVTLILDRNAFLVDLVQENIGVVLKLDSVAKSANLWSNHDLLAFNTWHWWNYRGAQQPWKYIQIGNRLLKDMDRMVAFETALDTWAMWVDTNVDPAKTLVFFLGVSPSHYKGSEWNQTEVKNCAGQTEPLPGSTYPAGLPPALAVQQKVLSKMSVPVKLLDVTTLSQLRVDAHPSFYGVSQTAPDCTHWCIAGLPDIWNQLMYNLISN</sequence>
<dbReference type="InterPro" id="IPR029962">
    <property type="entry name" value="TBL"/>
</dbReference>
<evidence type="ECO:0000313" key="10">
    <source>
        <dbReference type="EMBL" id="KAL3503077.1"/>
    </source>
</evidence>
<organism evidence="10 11">
    <name type="scientific">Cinchona calisaya</name>
    <dbReference type="NCBI Taxonomy" id="153742"/>
    <lineage>
        <taxon>Eukaryota</taxon>
        <taxon>Viridiplantae</taxon>
        <taxon>Streptophyta</taxon>
        <taxon>Embryophyta</taxon>
        <taxon>Tracheophyta</taxon>
        <taxon>Spermatophyta</taxon>
        <taxon>Magnoliopsida</taxon>
        <taxon>eudicotyledons</taxon>
        <taxon>Gunneridae</taxon>
        <taxon>Pentapetalae</taxon>
        <taxon>asterids</taxon>
        <taxon>lamiids</taxon>
        <taxon>Gentianales</taxon>
        <taxon>Rubiaceae</taxon>
        <taxon>Cinchonoideae</taxon>
        <taxon>Cinchoneae</taxon>
        <taxon>Cinchona</taxon>
    </lineage>
</organism>
<dbReference type="AlphaFoldDB" id="A0ABD2Y9I9"/>
<dbReference type="PANTHER" id="PTHR32285">
    <property type="entry name" value="PROTEIN TRICHOME BIREFRINGENCE-LIKE 9-RELATED"/>
    <property type="match status" value="1"/>
</dbReference>
<keyword evidence="7" id="KW-0732">Signal</keyword>
<feature type="domain" description="Trichome birefringence-like N-terminal" evidence="9">
    <location>
        <begin position="30"/>
        <end position="81"/>
    </location>
</feature>
<evidence type="ECO:0000256" key="2">
    <source>
        <dbReference type="ARBA" id="ARBA00007727"/>
    </source>
</evidence>
<evidence type="ECO:0000256" key="5">
    <source>
        <dbReference type="ARBA" id="ARBA00022989"/>
    </source>
</evidence>
<dbReference type="InterPro" id="IPR025846">
    <property type="entry name" value="TBL_N"/>
</dbReference>
<dbReference type="Pfam" id="PF13839">
    <property type="entry name" value="PC-Esterase"/>
    <property type="match status" value="1"/>
</dbReference>
<comment type="subcellular location">
    <subcellularLocation>
        <location evidence="1">Membrane</location>
        <topology evidence="1">Single-pass membrane protein</topology>
    </subcellularLocation>
</comment>
<evidence type="ECO:0000256" key="3">
    <source>
        <dbReference type="ARBA" id="ARBA00022692"/>
    </source>
</evidence>
<reference evidence="10 11" key="1">
    <citation type="submission" date="2024-11" db="EMBL/GenBank/DDBJ databases">
        <title>A near-complete genome assembly of Cinchona calisaya.</title>
        <authorList>
            <person name="Lian D.C."/>
            <person name="Zhao X.W."/>
            <person name="Wei L."/>
        </authorList>
    </citation>
    <scope>NUCLEOTIDE SEQUENCE [LARGE SCALE GENOMIC DNA]</scope>
    <source>
        <tissue evidence="10">Nenye</tissue>
    </source>
</reference>
<evidence type="ECO:0000259" key="8">
    <source>
        <dbReference type="Pfam" id="PF13839"/>
    </source>
</evidence>
<keyword evidence="5" id="KW-1133">Transmembrane helix</keyword>
<keyword evidence="4" id="KW-0735">Signal-anchor</keyword>
<dbReference type="InterPro" id="IPR026057">
    <property type="entry name" value="TBL_C"/>
</dbReference>
<feature type="signal peptide" evidence="7">
    <location>
        <begin position="1"/>
        <end position="22"/>
    </location>
</feature>
<keyword evidence="6" id="KW-0472">Membrane</keyword>
<comment type="caution">
    <text evidence="10">The sequence shown here is derived from an EMBL/GenBank/DDBJ whole genome shotgun (WGS) entry which is preliminary data.</text>
</comment>
<comment type="similarity">
    <text evidence="2">Belongs to the PC-esterase family. TBL subfamily.</text>
</comment>
<evidence type="ECO:0000256" key="6">
    <source>
        <dbReference type="ARBA" id="ARBA00023136"/>
    </source>
</evidence>
<accession>A0ABD2Y9I9</accession>
<dbReference type="GO" id="GO:0016020">
    <property type="term" value="C:membrane"/>
    <property type="evidence" value="ECO:0007669"/>
    <property type="project" value="UniProtKB-SubCell"/>
</dbReference>
<keyword evidence="3" id="KW-0812">Transmembrane</keyword>
<evidence type="ECO:0000256" key="1">
    <source>
        <dbReference type="ARBA" id="ARBA00004167"/>
    </source>
</evidence>
<proteinExistence type="inferred from homology"/>
<feature type="domain" description="Trichome birefringence-like C-terminal" evidence="8">
    <location>
        <begin position="82"/>
        <end position="347"/>
    </location>
</feature>
<dbReference type="Proteomes" id="UP001630127">
    <property type="component" value="Unassembled WGS sequence"/>
</dbReference>